<organism evidence="4 5">
    <name type="scientific">Aeromonas dhakensis</name>
    <dbReference type="NCBI Taxonomy" id="196024"/>
    <lineage>
        <taxon>Bacteria</taxon>
        <taxon>Pseudomonadati</taxon>
        <taxon>Pseudomonadota</taxon>
        <taxon>Gammaproteobacteria</taxon>
        <taxon>Aeromonadales</taxon>
        <taxon>Aeromonadaceae</taxon>
        <taxon>Aeromonas</taxon>
    </lineage>
</organism>
<dbReference type="SUPFAM" id="SSF53955">
    <property type="entry name" value="Lysozyme-like"/>
    <property type="match status" value="1"/>
</dbReference>
<evidence type="ECO:0000313" key="4">
    <source>
        <dbReference type="EMBL" id="EKB28336.1"/>
    </source>
</evidence>
<comment type="catalytic activity">
    <reaction evidence="3">
        <text>Hydrolysis of (1-&gt;4)-beta-linkages between N-acetylmuramic acid and N-acetyl-D-glucosamine residues in a peptidoglycan and between N-acetyl-D-glucosamine residues in chitodextrins.</text>
        <dbReference type="EC" id="3.2.1.17"/>
    </reaction>
</comment>
<dbReference type="EMBL" id="AGWR01000014">
    <property type="protein sequence ID" value="EKB28336.1"/>
    <property type="molecule type" value="Genomic_DNA"/>
</dbReference>
<dbReference type="GO" id="GO:0009253">
    <property type="term" value="P:peptidoglycan catabolic process"/>
    <property type="evidence" value="ECO:0007669"/>
    <property type="project" value="InterPro"/>
</dbReference>
<keyword evidence="5" id="KW-1185">Reference proteome</keyword>
<evidence type="ECO:0000256" key="3">
    <source>
        <dbReference type="RuleBase" id="RU003788"/>
    </source>
</evidence>
<sequence length="158" mass="17864">MSSIYSLLKFEEGWREKPYLCTEGYPTVGFGFRIGPKGANIKHYQFTLPVRAGEAWLDSLLDELELEMRRLPQPQLALALTACTPYPARQAILKSMAYQMGVQGLAAFKNTLQAVIEQRWNDAAAGMLNSRWAKQTPNRAKRHAEQMRTGLWAPEYGA</sequence>
<dbReference type="GO" id="GO:0003796">
    <property type="term" value="F:lysozyme activity"/>
    <property type="evidence" value="ECO:0007669"/>
    <property type="project" value="UniProtKB-EC"/>
</dbReference>
<dbReference type="Gene3D" id="1.10.530.40">
    <property type="match status" value="1"/>
</dbReference>
<gene>
    <name evidence="4" type="ORF">HMPREF1171_01570</name>
</gene>
<comment type="caution">
    <text evidence="4">The sequence shown here is derived from an EMBL/GenBank/DDBJ whole genome shotgun (WGS) entry which is preliminary data.</text>
</comment>
<dbReference type="HOGENOM" id="CLU_115295_0_0_6"/>
<dbReference type="InterPro" id="IPR002196">
    <property type="entry name" value="Glyco_hydro_24"/>
</dbReference>
<protein>
    <recommendedName>
        <fullName evidence="3">Lysozyme</fullName>
        <ecNumber evidence="3">3.2.1.17</ecNumber>
    </recommendedName>
</protein>
<dbReference type="PANTHER" id="PTHR37406:SF1">
    <property type="entry name" value="T4-TYPE LYSOZYME 1-RELATED"/>
    <property type="match status" value="1"/>
</dbReference>
<dbReference type="CDD" id="cd00735">
    <property type="entry name" value="T4-like_lys"/>
    <property type="match status" value="1"/>
</dbReference>
<keyword evidence="1 3" id="KW-0929">Antimicrobial</keyword>
<dbReference type="Pfam" id="PF00959">
    <property type="entry name" value="Phage_lysozyme"/>
    <property type="match status" value="1"/>
</dbReference>
<dbReference type="Proteomes" id="UP000005149">
    <property type="component" value="Unassembled WGS sequence"/>
</dbReference>
<evidence type="ECO:0000256" key="2">
    <source>
        <dbReference type="ARBA" id="ARBA00022638"/>
    </source>
</evidence>
<dbReference type="GO" id="GO:0031640">
    <property type="term" value="P:killing of cells of another organism"/>
    <property type="evidence" value="ECO:0007669"/>
    <property type="project" value="UniProtKB-KW"/>
</dbReference>
<dbReference type="InterPro" id="IPR052619">
    <property type="entry name" value="Phage_lysozyme-like"/>
</dbReference>
<dbReference type="PANTHER" id="PTHR37406">
    <property type="entry name" value="T4-TYPE LYSOZYME 1-RELATED"/>
    <property type="match status" value="1"/>
</dbReference>
<accession>K1JDV7</accession>
<dbReference type="AlphaFoldDB" id="K1JDV7"/>
<evidence type="ECO:0000313" key="5">
    <source>
        <dbReference type="Proteomes" id="UP000005149"/>
    </source>
</evidence>
<comment type="similarity">
    <text evidence="3">Belongs to the glycosyl hydrolase 24 family.</text>
</comment>
<dbReference type="EC" id="3.2.1.17" evidence="3"/>
<dbReference type="GO" id="GO:0042742">
    <property type="term" value="P:defense response to bacterium"/>
    <property type="evidence" value="ECO:0007669"/>
    <property type="project" value="UniProtKB-KW"/>
</dbReference>
<keyword evidence="2 3" id="KW-0081">Bacteriolytic enzyme</keyword>
<dbReference type="PATRIC" id="fig|1073377.4.peg.1619"/>
<dbReference type="InterPro" id="IPR023347">
    <property type="entry name" value="Lysozyme_dom_sf"/>
</dbReference>
<keyword evidence="3" id="KW-0378">Hydrolase</keyword>
<dbReference type="RefSeq" id="WP_005301760.1">
    <property type="nucleotide sequence ID" value="NZ_JDWD01000126.1"/>
</dbReference>
<reference evidence="4 5" key="1">
    <citation type="submission" date="2012-06" db="EMBL/GenBank/DDBJ databases">
        <title>The Genome Sequence of Aeromonas hydrophila SSU.</title>
        <authorList>
            <consortium name="The Broad Institute Genome Sequencing Platform"/>
            <person name="Earl A."/>
            <person name="Ward D."/>
            <person name="Feldgarden M."/>
            <person name="Gevers D."/>
            <person name="Chopra A."/>
            <person name="Walker B."/>
            <person name="Young S.K."/>
            <person name="Zeng Q."/>
            <person name="Gargeya S."/>
            <person name="Fitzgerald M."/>
            <person name="Haas B."/>
            <person name="Abouelleil A."/>
            <person name="Alvarado L."/>
            <person name="Arachchi H.M."/>
            <person name="Berlin A.M."/>
            <person name="Chapman S.B."/>
            <person name="Goldberg J."/>
            <person name="Griggs A."/>
            <person name="Gujja S."/>
            <person name="Hansen M."/>
            <person name="Howarth C."/>
            <person name="Imamovic A."/>
            <person name="Larimer J."/>
            <person name="McCowan C."/>
            <person name="Montmayeur A."/>
            <person name="Murphy C."/>
            <person name="Neiman D."/>
            <person name="Pearson M."/>
            <person name="Priest M."/>
            <person name="Roberts A."/>
            <person name="Saif S."/>
            <person name="Shea T."/>
            <person name="Sisk P."/>
            <person name="Sykes S."/>
            <person name="Wortman J."/>
            <person name="Nusbaum C."/>
            <person name="Birren B."/>
        </authorList>
    </citation>
    <scope>NUCLEOTIDE SEQUENCE [LARGE SCALE GENOMIC DNA]</scope>
    <source>
        <strain evidence="4 5">SSU</strain>
    </source>
</reference>
<dbReference type="GO" id="GO:0016998">
    <property type="term" value="P:cell wall macromolecule catabolic process"/>
    <property type="evidence" value="ECO:0007669"/>
    <property type="project" value="InterPro"/>
</dbReference>
<dbReference type="InterPro" id="IPR023346">
    <property type="entry name" value="Lysozyme-like_dom_sf"/>
</dbReference>
<keyword evidence="3" id="KW-0326">Glycosidase</keyword>
<dbReference type="InterPro" id="IPR001165">
    <property type="entry name" value="T4-type_lysozyme"/>
</dbReference>
<proteinExistence type="inferred from homology"/>
<dbReference type="PRINTS" id="PR00684">
    <property type="entry name" value="T4LYSOZYME"/>
</dbReference>
<name>K1JDV7_9GAMM</name>
<evidence type="ECO:0000256" key="1">
    <source>
        <dbReference type="ARBA" id="ARBA00022529"/>
    </source>
</evidence>